<accession>A0ACC5ZTV5</accession>
<evidence type="ECO:0000313" key="1">
    <source>
        <dbReference type="EMBL" id="MCM2561722.1"/>
    </source>
</evidence>
<proteinExistence type="predicted"/>
<reference evidence="1" key="1">
    <citation type="submission" date="2022-06" db="EMBL/GenBank/DDBJ databases">
        <title>Lutimaribacter sp. EGI FJ00013, a novel bacterium isolated from a salt lake sediment enrichment.</title>
        <authorList>
            <person name="Gao L."/>
            <person name="Fang B.-Z."/>
            <person name="Li W.-J."/>
        </authorList>
    </citation>
    <scope>NUCLEOTIDE SEQUENCE</scope>
    <source>
        <strain evidence="1">EGI FJ00013</strain>
    </source>
</reference>
<evidence type="ECO:0000313" key="2">
    <source>
        <dbReference type="Proteomes" id="UP001203036"/>
    </source>
</evidence>
<comment type="caution">
    <text evidence="1">The sequence shown here is derived from an EMBL/GenBank/DDBJ whole genome shotgun (WGS) entry which is preliminary data.</text>
</comment>
<gene>
    <name evidence="1" type="ORF">M8744_06155</name>
</gene>
<protein>
    <submittedName>
        <fullName evidence="1">GIY-YIG nuclease family protein</fullName>
    </submittedName>
</protein>
<name>A0ACC5ZTV5_9RHOB</name>
<dbReference type="Proteomes" id="UP001203036">
    <property type="component" value="Unassembled WGS sequence"/>
</dbReference>
<sequence>MFGISRFAFEGDRILANQFVNDLPTGSFYTYLLLTPELEPFYVGKGKGSRLLQHETEALRETAIHKSNPFKCNKIRKTIGSGKQVFYRVDQVFEHDEAACLRREEELISLYKRRCDGGILTNLAAGLGSLSSRDPLTTGRHSATLAGVVHGNPERTTMNLYLQSLGEVASVPIKPLIEYRPRLVNAYPSPKSLKNLTTRNGLTIVASVLASGLKIEPGVIVPRKFAIAPELENWPLEEQPPKEVEGVIENGAASDILKLGLVELVPALLPEDEAFRLNHAQMRKLISLVGEEFLSDFDLI</sequence>
<dbReference type="EMBL" id="JAMQGO010000002">
    <property type="protein sequence ID" value="MCM2561722.1"/>
    <property type="molecule type" value="Genomic_DNA"/>
</dbReference>
<keyword evidence="2" id="KW-1185">Reference proteome</keyword>
<organism evidence="1 2">
    <name type="scientific">Lutimaribacter degradans</name>
    <dbReference type="NCBI Taxonomy" id="2945989"/>
    <lineage>
        <taxon>Bacteria</taxon>
        <taxon>Pseudomonadati</taxon>
        <taxon>Pseudomonadota</taxon>
        <taxon>Alphaproteobacteria</taxon>
        <taxon>Rhodobacterales</taxon>
        <taxon>Roseobacteraceae</taxon>
        <taxon>Lutimaribacter</taxon>
    </lineage>
</organism>